<dbReference type="GO" id="GO:0046872">
    <property type="term" value="F:metal ion binding"/>
    <property type="evidence" value="ECO:0007669"/>
    <property type="project" value="UniProtKB-KW"/>
</dbReference>
<name>A0AAI9SDI7_9BURK</name>
<dbReference type="InterPro" id="IPR036412">
    <property type="entry name" value="HAD-like_sf"/>
</dbReference>
<dbReference type="GO" id="GO:0005737">
    <property type="term" value="C:cytoplasm"/>
    <property type="evidence" value="ECO:0007669"/>
    <property type="project" value="UniProtKB-SubCell"/>
</dbReference>
<evidence type="ECO:0000256" key="9">
    <source>
        <dbReference type="PIRNR" id="PIRNR004682"/>
    </source>
</evidence>
<evidence type="ECO:0000256" key="5">
    <source>
        <dbReference type="ARBA" id="ARBA00022833"/>
    </source>
</evidence>
<evidence type="ECO:0000256" key="10">
    <source>
        <dbReference type="PIRSR" id="PIRSR004682-1"/>
    </source>
</evidence>
<dbReference type="InterPro" id="IPR006549">
    <property type="entry name" value="HAD-SF_hydro_IIIA"/>
</dbReference>
<evidence type="ECO:0000256" key="6">
    <source>
        <dbReference type="ARBA" id="ARBA00023277"/>
    </source>
</evidence>
<feature type="binding site" evidence="13">
    <location>
        <position position="10"/>
    </location>
    <ligand>
        <name>Mg(2+)</name>
        <dbReference type="ChEBI" id="CHEBI:18420"/>
    </ligand>
</feature>
<dbReference type="PIRSF" id="PIRSF004682">
    <property type="entry name" value="GmhB"/>
    <property type="match status" value="1"/>
</dbReference>
<dbReference type="GO" id="GO:0005975">
    <property type="term" value="P:carbohydrate metabolic process"/>
    <property type="evidence" value="ECO:0007669"/>
    <property type="project" value="InterPro"/>
</dbReference>
<dbReference type="InterPro" id="IPR006543">
    <property type="entry name" value="Histidinol-phos"/>
</dbReference>
<dbReference type="InterPro" id="IPR004446">
    <property type="entry name" value="Heptose_bisP_phosphatase"/>
</dbReference>
<feature type="active site" description="Proton donor" evidence="10">
    <location>
        <position position="10"/>
    </location>
</feature>
<dbReference type="PANTHER" id="PTHR42891:SF1">
    <property type="entry name" value="D-GLYCERO-BETA-D-MANNO-HEPTOSE-1,7-BISPHOSPHATE 7-PHOSPHATASE"/>
    <property type="match status" value="1"/>
</dbReference>
<evidence type="ECO:0000256" key="4">
    <source>
        <dbReference type="ARBA" id="ARBA00022801"/>
    </source>
</evidence>
<keyword evidence="6 9" id="KW-0119">Carbohydrate metabolism</keyword>
<evidence type="ECO:0000256" key="3">
    <source>
        <dbReference type="ARBA" id="ARBA00022723"/>
    </source>
</evidence>
<dbReference type="FunFam" id="3.40.50.1000:FF:000037">
    <property type="entry name" value="D,D-heptose 1,7-bisphosphate phosphatase"/>
    <property type="match status" value="1"/>
</dbReference>
<accession>A0AAI9SDI7</accession>
<feature type="binding site" evidence="13">
    <location>
        <position position="104"/>
    </location>
    <ligand>
        <name>Zn(2+)</name>
        <dbReference type="ChEBI" id="CHEBI:29105"/>
    </ligand>
</feature>
<dbReference type="AlphaFoldDB" id="A0AAI9SDI7"/>
<feature type="site" description="Stabilizes the phosphoryl group" evidence="12">
    <location>
        <position position="50"/>
    </location>
</feature>
<evidence type="ECO:0000313" key="14">
    <source>
        <dbReference type="EMBL" id="KAB7651528.1"/>
    </source>
</evidence>
<dbReference type="NCBIfam" id="TIGR01662">
    <property type="entry name" value="HAD-SF-IIIA"/>
    <property type="match status" value="1"/>
</dbReference>
<dbReference type="InterPro" id="IPR023214">
    <property type="entry name" value="HAD_sf"/>
</dbReference>
<evidence type="ECO:0000256" key="13">
    <source>
        <dbReference type="PIRSR" id="PIRSR004682-4"/>
    </source>
</evidence>
<evidence type="ECO:0000256" key="7">
    <source>
        <dbReference type="ARBA" id="ARBA00031828"/>
    </source>
</evidence>
<comment type="cofactor">
    <cofactor evidence="13">
        <name>Zn(2+)</name>
        <dbReference type="ChEBI" id="CHEBI:29105"/>
    </cofactor>
</comment>
<feature type="binding site" evidence="13">
    <location>
        <position position="91"/>
    </location>
    <ligand>
        <name>Zn(2+)</name>
        <dbReference type="ChEBI" id="CHEBI:29105"/>
    </ligand>
</feature>
<keyword evidence="3 13" id="KW-0479">Metal-binding</keyword>
<proteinExistence type="inferred from homology"/>
<feature type="site" description="Stabilizes the phosphoryl group" evidence="12">
    <location>
        <position position="108"/>
    </location>
</feature>
<feature type="binding site" evidence="11">
    <location>
        <begin position="16"/>
        <end position="19"/>
    </location>
    <ligand>
        <name>substrate</name>
    </ligand>
</feature>
<evidence type="ECO:0000256" key="1">
    <source>
        <dbReference type="ARBA" id="ARBA00004496"/>
    </source>
</evidence>
<comment type="subcellular location">
    <subcellularLocation>
        <location evidence="1 9">Cytoplasm</location>
    </subcellularLocation>
</comment>
<keyword evidence="2 9" id="KW-0963">Cytoplasm</keyword>
<evidence type="ECO:0000256" key="12">
    <source>
        <dbReference type="PIRSR" id="PIRSR004682-3"/>
    </source>
</evidence>
<feature type="active site" description="Nucleophile" evidence="10">
    <location>
        <position position="8"/>
    </location>
</feature>
<feature type="binding site" evidence="11">
    <location>
        <begin position="8"/>
        <end position="10"/>
    </location>
    <ligand>
        <name>substrate</name>
    </ligand>
</feature>
<dbReference type="EMBL" id="WEHW01000013">
    <property type="protein sequence ID" value="KAB7651528.1"/>
    <property type="molecule type" value="Genomic_DNA"/>
</dbReference>
<feature type="binding site" evidence="13">
    <location>
        <position position="8"/>
    </location>
    <ligand>
        <name>Mg(2+)</name>
        <dbReference type="ChEBI" id="CHEBI:18420"/>
    </ligand>
</feature>
<feature type="binding site" evidence="11">
    <location>
        <begin position="107"/>
        <end position="108"/>
    </location>
    <ligand>
        <name>substrate</name>
    </ligand>
</feature>
<feature type="binding site" evidence="11">
    <location>
        <begin position="50"/>
        <end position="53"/>
    </location>
    <ligand>
        <name>substrate</name>
    </ligand>
</feature>
<dbReference type="GO" id="GO:0016791">
    <property type="term" value="F:phosphatase activity"/>
    <property type="evidence" value="ECO:0007669"/>
    <property type="project" value="InterPro"/>
</dbReference>
<evidence type="ECO:0000256" key="8">
    <source>
        <dbReference type="ARBA" id="ARBA00061616"/>
    </source>
</evidence>
<dbReference type="SUPFAM" id="SSF56784">
    <property type="entry name" value="HAD-like"/>
    <property type="match status" value="1"/>
</dbReference>
<dbReference type="NCBIfam" id="TIGR01656">
    <property type="entry name" value="Histidinol-ppas"/>
    <property type="match status" value="1"/>
</dbReference>
<evidence type="ECO:0000256" key="2">
    <source>
        <dbReference type="ARBA" id="ARBA00022490"/>
    </source>
</evidence>
<dbReference type="EC" id="3.1.3.-" evidence="9"/>
<comment type="similarity">
    <text evidence="8 9">Belongs to the gmhB family.</text>
</comment>
<keyword evidence="13" id="KW-0460">Magnesium</keyword>
<dbReference type="CDD" id="cd07503">
    <property type="entry name" value="HAD_HisB-N"/>
    <property type="match status" value="1"/>
</dbReference>
<feature type="site" description="Contributes to substrate recognition" evidence="12">
    <location>
        <position position="107"/>
    </location>
</feature>
<evidence type="ECO:0000313" key="15">
    <source>
        <dbReference type="Proteomes" id="UP000469462"/>
    </source>
</evidence>
<organism evidence="14 15">
    <name type="scientific">Sutterella seckii</name>
    <dbReference type="NCBI Taxonomy" id="1944635"/>
    <lineage>
        <taxon>Bacteria</taxon>
        <taxon>Pseudomonadati</taxon>
        <taxon>Pseudomonadota</taxon>
        <taxon>Betaproteobacteria</taxon>
        <taxon>Burkholderiales</taxon>
        <taxon>Sutterellaceae</taxon>
        <taxon>Sutterella</taxon>
    </lineage>
</organism>
<sequence>MTRAAFLDRDGVINIDHAYVHDREHFEWIPGVLEAARILYDAGFLLVVVTNQSGIGRGYYSTEDFQKLTDWMKGEFARAGAPITDVRFCPHHPEKALPPWRIDCSCRKPKPGMILAAAEALQIDLSRSIMFGDKPGDCTAGRLAGLPERVLLGTDGKSLPEPSADATHAARDLLSAVRSDWMAAFMEKAQ</sequence>
<feature type="binding site" evidence="13">
    <location>
        <position position="134"/>
    </location>
    <ligand>
        <name>Mg(2+)</name>
        <dbReference type="ChEBI" id="CHEBI:18420"/>
    </ligand>
</feature>
<evidence type="ECO:0000256" key="11">
    <source>
        <dbReference type="PIRSR" id="PIRSR004682-2"/>
    </source>
</evidence>
<feature type="binding site" evidence="11">
    <location>
        <position position="134"/>
    </location>
    <ligand>
        <name>substrate</name>
    </ligand>
</feature>
<feature type="binding site" evidence="13">
    <location>
        <position position="133"/>
    </location>
    <ligand>
        <name>Mg(2+)</name>
        <dbReference type="ChEBI" id="CHEBI:18420"/>
    </ligand>
</feature>
<feature type="binding site" evidence="13">
    <location>
        <position position="89"/>
    </location>
    <ligand>
        <name>Zn(2+)</name>
        <dbReference type="ChEBI" id="CHEBI:29105"/>
    </ligand>
</feature>
<feature type="binding site" evidence="13">
    <location>
        <position position="106"/>
    </location>
    <ligand>
        <name>Zn(2+)</name>
        <dbReference type="ChEBI" id="CHEBI:29105"/>
    </ligand>
</feature>
<keyword evidence="5 13" id="KW-0862">Zinc</keyword>
<dbReference type="Pfam" id="PF13242">
    <property type="entry name" value="Hydrolase_like"/>
    <property type="match status" value="1"/>
</dbReference>
<comment type="caution">
    <text evidence="14">The sequence shown here is derived from an EMBL/GenBank/DDBJ whole genome shotgun (WGS) entry which is preliminary data.</text>
</comment>
<dbReference type="Proteomes" id="UP000469462">
    <property type="component" value="Unassembled WGS sequence"/>
</dbReference>
<reference evidence="14 15" key="1">
    <citation type="submission" date="2019-10" db="EMBL/GenBank/DDBJ databases">
        <title>Genome diversity of Sutterella seckii.</title>
        <authorList>
            <person name="Chaplin A.V."/>
            <person name="Sokolova S.R."/>
            <person name="Mosin K.A."/>
            <person name="Ivanova E.L."/>
            <person name="Kochetkova T.O."/>
            <person name="Goltsov A.Y."/>
            <person name="Trofimov D.Y."/>
            <person name="Efimov B.A."/>
        </authorList>
    </citation>
    <scope>NUCLEOTIDE SEQUENCE [LARGE SCALE GENOMIC DNA]</scope>
    <source>
        <strain evidence="14 15">ASD3426</strain>
    </source>
</reference>
<comment type="cofactor">
    <cofactor evidence="13">
        <name>Mg(2+)</name>
        <dbReference type="ChEBI" id="CHEBI:18420"/>
    </cofactor>
</comment>
<dbReference type="Gene3D" id="3.40.50.1000">
    <property type="entry name" value="HAD superfamily/HAD-like"/>
    <property type="match status" value="1"/>
</dbReference>
<keyword evidence="4 9" id="KW-0378">Hydrolase</keyword>
<protein>
    <recommendedName>
        <fullName evidence="7 9">D,D-heptose 1,7-bisphosphate phosphatase</fullName>
        <ecNumber evidence="9">3.1.3.-</ecNumber>
    </recommendedName>
</protein>
<dbReference type="NCBIfam" id="TIGR00213">
    <property type="entry name" value="GmhB_yaeD"/>
    <property type="match status" value="1"/>
</dbReference>
<dbReference type="RefSeq" id="WP_152156984.1">
    <property type="nucleotide sequence ID" value="NZ_WEHW01000013.1"/>
</dbReference>
<dbReference type="PANTHER" id="PTHR42891">
    <property type="entry name" value="D-GLYCERO-BETA-D-MANNO-HEPTOSE-1,7-BISPHOSPHATE 7-PHOSPHATASE"/>
    <property type="match status" value="1"/>
</dbReference>
<gene>
    <name evidence="14" type="primary">gmhB</name>
    <name evidence="14" type="ORF">GBM96_05300</name>
</gene>
<dbReference type="NCBIfam" id="NF006506">
    <property type="entry name" value="PRK08942.1"/>
    <property type="match status" value="1"/>
</dbReference>
<keyword evidence="15" id="KW-1185">Reference proteome</keyword>